<feature type="region of interest" description="Disordered" evidence="2">
    <location>
        <begin position="71"/>
        <end position="90"/>
    </location>
</feature>
<dbReference type="GeneID" id="25271636"/>
<dbReference type="VEuPathDB" id="ToxoDB:EAH_00035660"/>
<evidence type="ECO:0000313" key="3">
    <source>
        <dbReference type="EMBL" id="CDI83304.1"/>
    </source>
</evidence>
<reference evidence="3" key="2">
    <citation type="submission" date="2013-10" db="EMBL/GenBank/DDBJ databases">
        <authorList>
            <person name="Aslett M."/>
        </authorList>
    </citation>
    <scope>NUCLEOTIDE SEQUENCE</scope>
    <source>
        <strain evidence="3">Houghton</strain>
    </source>
</reference>
<organism evidence="3 4">
    <name type="scientific">Eimeria acervulina</name>
    <name type="common">Coccidian parasite</name>
    <dbReference type="NCBI Taxonomy" id="5801"/>
    <lineage>
        <taxon>Eukaryota</taxon>
        <taxon>Sar</taxon>
        <taxon>Alveolata</taxon>
        <taxon>Apicomplexa</taxon>
        <taxon>Conoidasida</taxon>
        <taxon>Coccidia</taxon>
        <taxon>Eucoccidiorida</taxon>
        <taxon>Eimeriorina</taxon>
        <taxon>Eimeriidae</taxon>
        <taxon>Eimeria</taxon>
    </lineage>
</organism>
<feature type="region of interest" description="Disordered" evidence="2">
    <location>
        <begin position="699"/>
        <end position="718"/>
    </location>
</feature>
<gene>
    <name evidence="3" type="ORF">EAH_00035660</name>
</gene>
<proteinExistence type="predicted"/>
<evidence type="ECO:0000313" key="4">
    <source>
        <dbReference type="Proteomes" id="UP000018050"/>
    </source>
</evidence>
<feature type="compositionally biased region" description="Basic and acidic residues" evidence="2">
    <location>
        <begin position="561"/>
        <end position="578"/>
    </location>
</feature>
<feature type="coiled-coil region" evidence="1">
    <location>
        <begin position="866"/>
        <end position="915"/>
    </location>
</feature>
<dbReference type="RefSeq" id="XP_013247562.1">
    <property type="nucleotide sequence ID" value="XM_013392108.1"/>
</dbReference>
<dbReference type="EMBL" id="HG673392">
    <property type="protein sequence ID" value="CDI83304.1"/>
    <property type="molecule type" value="Genomic_DNA"/>
</dbReference>
<feature type="compositionally biased region" description="Low complexity" evidence="2">
    <location>
        <begin position="707"/>
        <end position="718"/>
    </location>
</feature>
<dbReference type="OMA" id="HYGHPLW"/>
<feature type="compositionally biased region" description="Low complexity" evidence="2">
    <location>
        <begin position="652"/>
        <end position="663"/>
    </location>
</feature>
<keyword evidence="4" id="KW-1185">Reference proteome</keyword>
<reference evidence="3" key="1">
    <citation type="submission" date="2013-10" db="EMBL/GenBank/DDBJ databases">
        <title>Genomic analysis of the causative agents of coccidiosis in chickens.</title>
        <authorList>
            <person name="Reid A.J."/>
            <person name="Blake D."/>
            <person name="Billington K."/>
            <person name="Browne H."/>
            <person name="Dunn M."/>
            <person name="Hung S."/>
            <person name="Kawahara F."/>
            <person name="Miranda-Saavedra D."/>
            <person name="Mourier T."/>
            <person name="Nagra H."/>
            <person name="Otto T.D."/>
            <person name="Rawlings N."/>
            <person name="Sanchez A."/>
            <person name="Sanders M."/>
            <person name="Subramaniam C."/>
            <person name="Tay Y."/>
            <person name="Dear P."/>
            <person name="Doerig C."/>
            <person name="Gruber A."/>
            <person name="Parkinson J."/>
            <person name="Shirley M."/>
            <person name="Wan K.L."/>
            <person name="Berriman M."/>
            <person name="Tomley F."/>
            <person name="Pain A."/>
        </authorList>
    </citation>
    <scope>NUCLEOTIDE SEQUENCE</scope>
    <source>
        <strain evidence="3">Houghton</strain>
    </source>
</reference>
<dbReference type="Proteomes" id="UP000018050">
    <property type="component" value="Unassembled WGS sequence"/>
</dbReference>
<protein>
    <submittedName>
        <fullName evidence="3">Uncharacterized protein</fullName>
    </submittedName>
</protein>
<keyword evidence="1" id="KW-0175">Coiled coil</keyword>
<feature type="compositionally biased region" description="Acidic residues" evidence="2">
    <location>
        <begin position="627"/>
        <end position="646"/>
    </location>
</feature>
<sequence>MLFRSGFRHGAAVQAAGLLLALLVLLPLLPVAVLLLTREQRQLNEQQQHQQQHDVDLAAVGVRTLEVPLSMHPAERQQDHSSSTETETPPTFVLGQQVQEEHRELHQPEKQLQQHYGHPLWHLLKGETTSEADKSHKQKQQQQQQRQQREETPSGWIPQGLLGKRPRDSLPQGLAVSVPAPSSPATPPAAAHPVAASAALSILPAEYHTGVMPLALATNPPAAAAAVAPGLAKEIATAASPPAETATVHQHLRQQQQQLILQQQQMLQRQPHWAGPTTTPLHTGTEAAPPLPSAQQVYLHRTAAAPLVLSPFNGSAASPTRQQQQLYSQHQQPLSYLLVPSGAAALAAATPAASSLVGLGSKHQLSSGHPHIGGQQQNMLQQQIQQQVQQLQLEPRQRENQDPAGVEAVALQESDSRAAAVKAAAGAPPATAAEGEPSLLAGFVGGDNKQIAGYKTDVSATVTGSLPLEDEHDGGRYASAASWEPRTAAAAATGIAAAPATATEAAAAGSTKEIRWVASTMGEALEFAGAELEQTQTQEGPKESGDGAGESSAYSWGEEDNDKKPGTARNPEESKELLEFEAETEEVHLAGGHQTETGNETQDTADEGVALGLRAGDSSDGKRNEEDAAGSEDEDKDSGEGEDDEILQLLPSSSSSTSIDSTTNGHSHQVHWLDGDIPRLEADLQRGNTAETRRPLHDEHEWEYEQQHQQQQKLNLAKANSSSSLKIALNPEALTASGADTPLASPVSDVESPAAVGPIAATLPGSSLSHSPVVDASTQVTGQDVGTRVLLHPSGDQTLLLLQQPLQHHLPQPNQQQVLQQLQQPLQHPLQQSLQPLPQPPPQPLQPPLQQQLGEARSLLTPQEVIKQQQLQLQQQHAMVQQLQQQVAMQQDLLLRAQEQQLQQTQHQRMQQQQQQLLHMQLAHVSEKQQVQGALLQHHLHQLQQQQLHQQKLRQLQQQQPSQSRTQVL</sequence>
<accession>U6GXN1</accession>
<feature type="compositionally biased region" description="Low complexity" evidence="2">
    <location>
        <begin position="81"/>
        <end position="90"/>
    </location>
</feature>
<evidence type="ECO:0000256" key="2">
    <source>
        <dbReference type="SAM" id="MobiDB-lite"/>
    </source>
</evidence>
<dbReference type="AlphaFoldDB" id="U6GXN1"/>
<name>U6GXN1_EIMAC</name>
<evidence type="ECO:0000256" key="1">
    <source>
        <dbReference type="SAM" id="Coils"/>
    </source>
</evidence>
<feature type="region of interest" description="Disordered" evidence="2">
    <location>
        <begin position="360"/>
        <end position="380"/>
    </location>
</feature>
<dbReference type="OrthoDB" id="10644061at2759"/>
<feature type="region of interest" description="Disordered" evidence="2">
    <location>
        <begin position="128"/>
        <end position="190"/>
    </location>
</feature>
<feature type="compositionally biased region" description="Basic and acidic residues" evidence="2">
    <location>
        <begin position="617"/>
        <end position="626"/>
    </location>
</feature>
<feature type="region of interest" description="Disordered" evidence="2">
    <location>
        <begin position="533"/>
        <end position="674"/>
    </location>
</feature>